<evidence type="ECO:0000313" key="10">
    <source>
        <dbReference type="Proteomes" id="UP000800092"/>
    </source>
</evidence>
<evidence type="ECO:0000256" key="2">
    <source>
        <dbReference type="ARBA" id="ARBA00022676"/>
    </source>
</evidence>
<proteinExistence type="predicted"/>
<feature type="transmembrane region" description="Helical" evidence="8">
    <location>
        <begin position="366"/>
        <end position="388"/>
    </location>
</feature>
<organism evidence="9 10">
    <name type="scientific">Viridothelium virens</name>
    <name type="common">Speckled blister lichen</name>
    <name type="synonym">Trypethelium virens</name>
    <dbReference type="NCBI Taxonomy" id="1048519"/>
    <lineage>
        <taxon>Eukaryota</taxon>
        <taxon>Fungi</taxon>
        <taxon>Dikarya</taxon>
        <taxon>Ascomycota</taxon>
        <taxon>Pezizomycotina</taxon>
        <taxon>Dothideomycetes</taxon>
        <taxon>Dothideomycetes incertae sedis</taxon>
        <taxon>Trypetheliales</taxon>
        <taxon>Trypetheliaceae</taxon>
        <taxon>Viridothelium</taxon>
    </lineage>
</organism>
<evidence type="ECO:0000256" key="6">
    <source>
        <dbReference type="ARBA" id="ARBA00023136"/>
    </source>
</evidence>
<dbReference type="Pfam" id="PF13641">
    <property type="entry name" value="Glyco_tranf_2_3"/>
    <property type="match status" value="1"/>
</dbReference>
<dbReference type="InterPro" id="IPR052427">
    <property type="entry name" value="Glycosyltrans_GT2/GT47"/>
</dbReference>
<evidence type="ECO:0000256" key="3">
    <source>
        <dbReference type="ARBA" id="ARBA00022679"/>
    </source>
</evidence>
<dbReference type="GO" id="GO:0016757">
    <property type="term" value="F:glycosyltransferase activity"/>
    <property type="evidence" value="ECO:0007669"/>
    <property type="project" value="UniProtKB-KW"/>
</dbReference>
<dbReference type="CDD" id="cd06434">
    <property type="entry name" value="GT2_HAS"/>
    <property type="match status" value="1"/>
</dbReference>
<keyword evidence="5 8" id="KW-1133">Transmembrane helix</keyword>
<keyword evidence="7" id="KW-0325">Glycoprotein</keyword>
<dbReference type="Gene3D" id="3.90.550.10">
    <property type="entry name" value="Spore Coat Polysaccharide Biosynthesis Protein SpsA, Chain A"/>
    <property type="match status" value="1"/>
</dbReference>
<accession>A0A6A6GSX9</accession>
<keyword evidence="10" id="KW-1185">Reference proteome</keyword>
<dbReference type="EMBL" id="ML991906">
    <property type="protein sequence ID" value="KAF2228610.1"/>
    <property type="molecule type" value="Genomic_DNA"/>
</dbReference>
<evidence type="ECO:0000256" key="8">
    <source>
        <dbReference type="SAM" id="Phobius"/>
    </source>
</evidence>
<evidence type="ECO:0000313" key="9">
    <source>
        <dbReference type="EMBL" id="KAF2228610.1"/>
    </source>
</evidence>
<dbReference type="GO" id="GO:0016020">
    <property type="term" value="C:membrane"/>
    <property type="evidence" value="ECO:0007669"/>
    <property type="project" value="UniProtKB-SubCell"/>
</dbReference>
<keyword evidence="3 9" id="KW-0808">Transferase</keyword>
<dbReference type="InterPro" id="IPR029044">
    <property type="entry name" value="Nucleotide-diphossugar_trans"/>
</dbReference>
<dbReference type="Proteomes" id="UP000800092">
    <property type="component" value="Unassembled WGS sequence"/>
</dbReference>
<evidence type="ECO:0000256" key="4">
    <source>
        <dbReference type="ARBA" id="ARBA00022692"/>
    </source>
</evidence>
<dbReference type="AlphaFoldDB" id="A0A6A6GSX9"/>
<name>A0A6A6GSX9_VIRVR</name>
<evidence type="ECO:0000256" key="1">
    <source>
        <dbReference type="ARBA" id="ARBA00004370"/>
    </source>
</evidence>
<dbReference type="PANTHER" id="PTHR47844:SF1">
    <property type="entry name" value="EXOSTOSIN-LIKE 2"/>
    <property type="match status" value="1"/>
</dbReference>
<dbReference type="OrthoDB" id="3828420at2759"/>
<evidence type="ECO:0000256" key="5">
    <source>
        <dbReference type="ARBA" id="ARBA00022989"/>
    </source>
</evidence>
<protein>
    <submittedName>
        <fullName evidence="9">Glycosyltransferase family 2 protein</fullName>
    </submittedName>
</protein>
<dbReference type="SUPFAM" id="SSF53448">
    <property type="entry name" value="Nucleotide-diphospho-sugar transferases"/>
    <property type="match status" value="1"/>
</dbReference>
<keyword evidence="6 8" id="KW-0472">Membrane</keyword>
<comment type="subcellular location">
    <subcellularLocation>
        <location evidence="1">Membrane</location>
    </subcellularLocation>
</comment>
<reference evidence="9" key="1">
    <citation type="journal article" date="2020" name="Stud. Mycol.">
        <title>101 Dothideomycetes genomes: a test case for predicting lifestyles and emergence of pathogens.</title>
        <authorList>
            <person name="Haridas S."/>
            <person name="Albert R."/>
            <person name="Binder M."/>
            <person name="Bloem J."/>
            <person name="Labutti K."/>
            <person name="Salamov A."/>
            <person name="Andreopoulos B."/>
            <person name="Baker S."/>
            <person name="Barry K."/>
            <person name="Bills G."/>
            <person name="Bluhm B."/>
            <person name="Cannon C."/>
            <person name="Castanera R."/>
            <person name="Culley D."/>
            <person name="Daum C."/>
            <person name="Ezra D."/>
            <person name="Gonzalez J."/>
            <person name="Henrissat B."/>
            <person name="Kuo A."/>
            <person name="Liang C."/>
            <person name="Lipzen A."/>
            <person name="Lutzoni F."/>
            <person name="Magnuson J."/>
            <person name="Mondo S."/>
            <person name="Nolan M."/>
            <person name="Ohm R."/>
            <person name="Pangilinan J."/>
            <person name="Park H.-J."/>
            <person name="Ramirez L."/>
            <person name="Alfaro M."/>
            <person name="Sun H."/>
            <person name="Tritt A."/>
            <person name="Yoshinaga Y."/>
            <person name="Zwiers L.-H."/>
            <person name="Turgeon B."/>
            <person name="Goodwin S."/>
            <person name="Spatafora J."/>
            <person name="Crous P."/>
            <person name="Grigoriev I."/>
        </authorList>
    </citation>
    <scope>NUCLEOTIDE SEQUENCE</scope>
    <source>
        <strain evidence="9">Tuck. ex Michener</strain>
    </source>
</reference>
<sequence length="423" mass="49637">MFLDSVALTFISLWLFRYVRLIVNCISFWTFRPVPLPEEPTYGPNDVTIILPTIAGDGDELRETIRSCLRCRPFELIIVTVDANLKRAKQMAREMNEKRIRVFSVTQANKRRQMCRAIPEVLTKVTIFADDDVIWPPMLLDWILAPFEDSEIGGVGTSQRLRREPQPTIWDFLGACYLERRNFDIGACTHIDGGLPCLSGRTVAYRTEILRHDDFTKDFTNETWGSFQLNADDDNFITRWLVSHGWKTYIQFHKQAEVQTTLESNQKFLRQCLRWSRSNWRSNMTSMFVERHVWWRQPWSTYAVQQTTLTAWSLPIDATLLYLCYRATEHWQPRNQEGALILQVTWMLCSKFVKLLGHFIRYPEDVILFPVYVAFGYFHCLIKLYAMFTLSETAWGSREGADVDDDLRMIRRSEPYTKASTEK</sequence>
<gene>
    <name evidence="9" type="ORF">EV356DRAFT_56927</name>
</gene>
<evidence type="ECO:0000256" key="7">
    <source>
        <dbReference type="ARBA" id="ARBA00023180"/>
    </source>
</evidence>
<dbReference type="PANTHER" id="PTHR47844">
    <property type="entry name" value="SYNTHASE CPS1, PUTATIVE (AFU_ORTHOLOGUE AFUA_7G02500)-RELATED"/>
    <property type="match status" value="1"/>
</dbReference>
<keyword evidence="2" id="KW-0328">Glycosyltransferase</keyword>
<keyword evidence="4 8" id="KW-0812">Transmembrane</keyword>